<dbReference type="EMBL" id="QSND01000002">
    <property type="protein sequence ID" value="KAA6451309.1"/>
    <property type="molecule type" value="Genomic_DNA"/>
</dbReference>
<sequence>MFIMETSTISWSVGQFKALYDNEKINLDYPIQRPPGQWKQKEAEGFINSLADDYPVPALYSTFHDANKKSDGSFFKKDKSAVKIYDIIDGLQRLTTIFSYLDNKWATSDEMDKEDAWVYINDEEYNIEGKFFKDQHPAVQDKIKSRMLTLYKVEGTEREILRLFYKLNSGKGLTNQQKSKAKMGVKWANIFADLRNHPTMNNVFHFSDTQLKNSDNETALLQSMMLLDNNYEFRDFSAKEIGIYSFTFNQDVENKENLIKNLKSTLDFINSTEIKKAKNILNKTHFPIVMMTAQLFIKEGIDSTIFAAWLEDFSKSLKGKGEIPTGYKEYMKGGSTKRSNVLGKIEEMERHCREFLLKKSIEIS</sequence>
<feature type="domain" description="GmrSD restriction endonucleases N-terminal" evidence="1">
    <location>
        <begin position="18"/>
        <end position="182"/>
    </location>
</feature>
<comment type="caution">
    <text evidence="2">The sequence shown here is derived from an EMBL/GenBank/DDBJ whole genome shotgun (WGS) entry which is preliminary data.</text>
</comment>
<dbReference type="PANTHER" id="PTHR39639">
    <property type="entry name" value="CHROMOSOME 16, WHOLE GENOME SHOTGUN SEQUENCE"/>
    <property type="match status" value="1"/>
</dbReference>
<dbReference type="InterPro" id="IPR004919">
    <property type="entry name" value="GmrSD_N"/>
</dbReference>
<protein>
    <submittedName>
        <fullName evidence="2">DUF262 domain-containing protein</fullName>
    </submittedName>
</protein>
<gene>
    <name evidence="2" type="ORF">DX927_11070</name>
</gene>
<dbReference type="AlphaFoldDB" id="A0A5M8RTP5"/>
<evidence type="ECO:0000259" key="1">
    <source>
        <dbReference type="Pfam" id="PF03235"/>
    </source>
</evidence>
<accession>A0A5M8RTP5</accession>
<dbReference type="Proteomes" id="UP000324326">
    <property type="component" value="Unassembled WGS sequence"/>
</dbReference>
<dbReference type="PANTHER" id="PTHR39639:SF1">
    <property type="entry name" value="DUF262 DOMAIN-CONTAINING PROTEIN"/>
    <property type="match status" value="1"/>
</dbReference>
<evidence type="ECO:0000313" key="2">
    <source>
        <dbReference type="EMBL" id="KAA6451309.1"/>
    </source>
</evidence>
<reference evidence="2 3" key="1">
    <citation type="submission" date="2018-08" db="EMBL/GenBank/DDBJ databases">
        <title>Bacillus phenotypic plasticity.</title>
        <authorList>
            <person name="Hurtado E."/>
        </authorList>
    </citation>
    <scope>NUCLEOTIDE SEQUENCE [LARGE SCALE GENOMIC DNA]</scope>
    <source>
        <strain evidence="2 3">427</strain>
    </source>
</reference>
<evidence type="ECO:0000313" key="3">
    <source>
        <dbReference type="Proteomes" id="UP000324326"/>
    </source>
</evidence>
<dbReference type="Pfam" id="PF03235">
    <property type="entry name" value="GmrSD_N"/>
    <property type="match status" value="1"/>
</dbReference>
<proteinExistence type="predicted"/>
<name>A0A5M8RTP5_9BACI</name>
<organism evidence="2 3">
    <name type="scientific">Bacillus swezeyi</name>
    <dbReference type="NCBI Taxonomy" id="1925020"/>
    <lineage>
        <taxon>Bacteria</taxon>
        <taxon>Bacillati</taxon>
        <taxon>Bacillota</taxon>
        <taxon>Bacilli</taxon>
        <taxon>Bacillales</taxon>
        <taxon>Bacillaceae</taxon>
        <taxon>Bacillus</taxon>
    </lineage>
</organism>